<dbReference type="AlphaFoldDB" id="A0A8J4E4Q8"/>
<evidence type="ECO:0000313" key="1">
    <source>
        <dbReference type="EMBL" id="GIJ61303.1"/>
    </source>
</evidence>
<reference evidence="1" key="1">
    <citation type="submission" date="2021-01" db="EMBL/GenBank/DDBJ databases">
        <title>Whole genome shotgun sequence of Virgisporangium aurantiacum NBRC 16421.</title>
        <authorList>
            <person name="Komaki H."/>
            <person name="Tamura T."/>
        </authorList>
    </citation>
    <scope>NUCLEOTIDE SEQUENCE</scope>
    <source>
        <strain evidence="1">NBRC 16421</strain>
    </source>
</reference>
<proteinExistence type="predicted"/>
<gene>
    <name evidence="1" type="ORF">Vau01_088190</name>
</gene>
<keyword evidence="2" id="KW-1185">Reference proteome</keyword>
<comment type="caution">
    <text evidence="1">The sequence shown here is derived from an EMBL/GenBank/DDBJ whole genome shotgun (WGS) entry which is preliminary data.</text>
</comment>
<sequence length="125" mass="13670">MAYNRALSFVDVFANGRWDEPAGDRIARIRQYVAPKALDEVLVQYQRVRPREEGQEVCTFRSTATRWLIVTDLQASLIVDGIRTVDSGGGSAEAPLGFAVTMTRETGQWLVIAAADPREGNTGAG</sequence>
<name>A0A8J4E4Q8_9ACTN</name>
<organism evidence="1 2">
    <name type="scientific">Virgisporangium aurantiacum</name>
    <dbReference type="NCBI Taxonomy" id="175570"/>
    <lineage>
        <taxon>Bacteria</taxon>
        <taxon>Bacillati</taxon>
        <taxon>Actinomycetota</taxon>
        <taxon>Actinomycetes</taxon>
        <taxon>Micromonosporales</taxon>
        <taxon>Micromonosporaceae</taxon>
        <taxon>Virgisporangium</taxon>
    </lineage>
</organism>
<protein>
    <submittedName>
        <fullName evidence="1">Uncharacterized protein</fullName>
    </submittedName>
</protein>
<dbReference type="Proteomes" id="UP000612585">
    <property type="component" value="Unassembled WGS sequence"/>
</dbReference>
<dbReference type="EMBL" id="BOPG01000064">
    <property type="protein sequence ID" value="GIJ61303.1"/>
    <property type="molecule type" value="Genomic_DNA"/>
</dbReference>
<evidence type="ECO:0000313" key="2">
    <source>
        <dbReference type="Proteomes" id="UP000612585"/>
    </source>
</evidence>
<accession>A0A8J4E4Q8</accession>